<name>A0AA95H818_9GAMM</name>
<sequence>MEKVFTVNSIKYSLDSPTSNFIEWSLIDERHQQRVVKGKAELTIQGYVKEIVPFNRRELPLIEALTEHKPGESFGVDFTHFNKNFGYQNRVYQPKPEAPPPPPIPKWQIWLNKFKIWLTST</sequence>
<protein>
    <submittedName>
        <fullName evidence="1">Uncharacterized protein</fullName>
    </submittedName>
</protein>
<dbReference type="AlphaFoldDB" id="A0AA95H818"/>
<reference evidence="1" key="1">
    <citation type="journal article" date="2023" name="Int. J. Mol. Sci.">
        <title>Metagenomics Revealed a New Genus 'Candidatus Thiocaldithrix dubininis' gen. nov., sp. nov. and a New Species 'Candidatus Thiothrix putei' sp. nov. in the Family Thiotrichaceae, Some Members of Which Have Traits of Both Na+- and H+-Motive Energetics.</title>
        <authorList>
            <person name="Ravin N.V."/>
            <person name="Muntyan M.S."/>
            <person name="Smolyakov D.D."/>
            <person name="Rudenko T.S."/>
            <person name="Beletsky A.V."/>
            <person name="Mardanov A.V."/>
            <person name="Grabovich M.Y."/>
        </authorList>
    </citation>
    <scope>NUCLEOTIDE SEQUENCE</scope>
    <source>
        <strain evidence="1">GKL-01</strain>
    </source>
</reference>
<dbReference type="Proteomes" id="UP001300672">
    <property type="component" value="Chromosome"/>
</dbReference>
<reference evidence="1" key="2">
    <citation type="submission" date="2023-04" db="EMBL/GenBank/DDBJ databases">
        <authorList>
            <person name="Beletskiy A.V."/>
            <person name="Mardanov A.V."/>
            <person name="Ravin N.V."/>
        </authorList>
    </citation>
    <scope>NUCLEOTIDE SEQUENCE</scope>
    <source>
        <strain evidence="1">GKL-01</strain>
    </source>
</reference>
<organism evidence="1">
    <name type="scientific">Candidatus Thiocaldithrix dubininis</name>
    <dbReference type="NCBI Taxonomy" id="3080823"/>
    <lineage>
        <taxon>Bacteria</taxon>
        <taxon>Pseudomonadati</taxon>
        <taxon>Pseudomonadota</taxon>
        <taxon>Gammaproteobacteria</taxon>
        <taxon>Thiotrichales</taxon>
        <taxon>Thiotrichaceae</taxon>
        <taxon>Candidatus Thiocaldithrix</taxon>
    </lineage>
</organism>
<gene>
    <name evidence="1" type="ORF">QJT80_09685</name>
</gene>
<accession>A0AA95H818</accession>
<proteinExistence type="predicted"/>
<dbReference type="EMBL" id="CP124755">
    <property type="protein sequence ID" value="WGZ89771.1"/>
    <property type="molecule type" value="Genomic_DNA"/>
</dbReference>
<evidence type="ECO:0000313" key="1">
    <source>
        <dbReference type="EMBL" id="WGZ89771.1"/>
    </source>
</evidence>
<dbReference type="KEGG" id="tdu:QJT80_09685"/>